<accession>A0ABQ9WVA2</accession>
<evidence type="ECO:0000259" key="4">
    <source>
        <dbReference type="Pfam" id="PF07970"/>
    </source>
</evidence>
<gene>
    <name evidence="5" type="ORF">BLNAU_21658</name>
</gene>
<dbReference type="EMBL" id="JARBJD010000347">
    <property type="protein sequence ID" value="KAK2943431.1"/>
    <property type="molecule type" value="Genomic_DNA"/>
</dbReference>
<keyword evidence="3" id="KW-0472">Membrane</keyword>
<feature type="region of interest" description="Disordered" evidence="2">
    <location>
        <begin position="213"/>
        <end position="239"/>
    </location>
</feature>
<reference evidence="5 6" key="1">
    <citation type="journal article" date="2022" name="bioRxiv">
        <title>Genomics of Preaxostyla Flagellates Illuminates Evolutionary Transitions and the Path Towards Mitochondrial Loss.</title>
        <authorList>
            <person name="Novak L.V.F."/>
            <person name="Treitli S.C."/>
            <person name="Pyrih J."/>
            <person name="Halakuc P."/>
            <person name="Pipaliya S.V."/>
            <person name="Vacek V."/>
            <person name="Brzon O."/>
            <person name="Soukal P."/>
            <person name="Eme L."/>
            <person name="Dacks J.B."/>
            <person name="Karnkowska A."/>
            <person name="Elias M."/>
            <person name="Hampl V."/>
        </authorList>
    </citation>
    <scope>NUCLEOTIDE SEQUENCE [LARGE SCALE GENOMIC DNA]</scope>
    <source>
        <strain evidence="5">NAU3</strain>
        <tissue evidence="5">Gut</tissue>
    </source>
</reference>
<dbReference type="Pfam" id="PF07970">
    <property type="entry name" value="COPIIcoated_ERV"/>
    <property type="match status" value="2"/>
</dbReference>
<evidence type="ECO:0000313" key="6">
    <source>
        <dbReference type="Proteomes" id="UP001281761"/>
    </source>
</evidence>
<evidence type="ECO:0000256" key="1">
    <source>
        <dbReference type="ARBA" id="ARBA00005648"/>
    </source>
</evidence>
<feature type="transmembrane region" description="Helical" evidence="3">
    <location>
        <begin position="295"/>
        <end position="320"/>
    </location>
</feature>
<feature type="domain" description="Endoplasmic reticulum vesicle transporter C-terminal" evidence="4">
    <location>
        <begin position="244"/>
        <end position="317"/>
    </location>
</feature>
<feature type="domain" description="Endoplasmic reticulum vesicle transporter C-terminal" evidence="4">
    <location>
        <begin position="100"/>
        <end position="213"/>
    </location>
</feature>
<evidence type="ECO:0000256" key="3">
    <source>
        <dbReference type="SAM" id="Phobius"/>
    </source>
</evidence>
<organism evidence="5 6">
    <name type="scientific">Blattamonas nauphoetae</name>
    <dbReference type="NCBI Taxonomy" id="2049346"/>
    <lineage>
        <taxon>Eukaryota</taxon>
        <taxon>Metamonada</taxon>
        <taxon>Preaxostyla</taxon>
        <taxon>Oxymonadida</taxon>
        <taxon>Blattamonas</taxon>
    </lineage>
</organism>
<feature type="compositionally biased region" description="Basic and acidic residues" evidence="2">
    <location>
        <begin position="216"/>
        <end position="228"/>
    </location>
</feature>
<proteinExistence type="inferred from homology"/>
<name>A0ABQ9WVA2_9EUKA</name>
<dbReference type="PANTHER" id="PTHR10984:SF25">
    <property type="entry name" value="ENDOPLASMIC RETICULUM-GOLGI INTERMEDIATE COMPARTMENT PROTEIN 3"/>
    <property type="match status" value="1"/>
</dbReference>
<sequence>MSISSPPIVAETLAQTCLLNAFNVGWSKTLMNAAQIVTKCSMLTIERVSARKLPSTHPRNASGPTLKHFSSARRAEGATCTASSLWVGSASPLLHHPFQCEGRLQIMPFDEFTMPATNTQDATLFLQKEYNLTHVIRRFSFGKEVGESKEMKKVGGADWKATFAQSLENVTTTQGTSVGSFNYFLKIVPTTLQTTRKKSQFVVQELKQVRQAQMKDATHDAHNTTLEKDGDDPLTTRGTSTEEQAASLSLYQYSTTHYFSPFQFGATTPPGIHMFYDLSPISITISESPPSLSSFFHFITSLCAIIGGVLTVAGIIDGLIWRVDKRYKAKVRIGKAQ</sequence>
<dbReference type="InterPro" id="IPR012936">
    <property type="entry name" value="Erv_C"/>
</dbReference>
<comment type="similarity">
    <text evidence="1">Belongs to the ERGIC family.</text>
</comment>
<keyword evidence="6" id="KW-1185">Reference proteome</keyword>
<keyword evidence="3" id="KW-0812">Transmembrane</keyword>
<dbReference type="Proteomes" id="UP001281761">
    <property type="component" value="Unassembled WGS sequence"/>
</dbReference>
<protein>
    <submittedName>
        <fullName evidence="5">Endoplasmic reticulum vesicle transporter</fullName>
    </submittedName>
</protein>
<keyword evidence="3" id="KW-1133">Transmembrane helix</keyword>
<evidence type="ECO:0000256" key="2">
    <source>
        <dbReference type="SAM" id="MobiDB-lite"/>
    </source>
</evidence>
<evidence type="ECO:0000313" key="5">
    <source>
        <dbReference type="EMBL" id="KAK2943431.1"/>
    </source>
</evidence>
<dbReference type="PANTHER" id="PTHR10984">
    <property type="entry name" value="ENDOPLASMIC RETICULUM-GOLGI INTERMEDIATE COMPARTMENT PROTEIN"/>
    <property type="match status" value="1"/>
</dbReference>
<comment type="caution">
    <text evidence="5">The sequence shown here is derived from an EMBL/GenBank/DDBJ whole genome shotgun (WGS) entry which is preliminary data.</text>
</comment>
<dbReference type="InterPro" id="IPR045888">
    <property type="entry name" value="Erv"/>
</dbReference>